<dbReference type="AlphaFoldDB" id="A0A4Y2TVP8"/>
<sequence>MVIVAFFKIGIYAEILIVITAAAILAEMLPGNLPLFYFHDYLFVYLLSIGIMVFIIIQGVRFRRYKSSKNDESDSKLSPALPKTEEQKCLTDINIFFKVGAASKYTASFEVNYPSYE</sequence>
<keyword evidence="3" id="KW-1185">Reference proteome</keyword>
<keyword evidence="1" id="KW-0812">Transmembrane</keyword>
<feature type="transmembrane region" description="Helical" evidence="1">
    <location>
        <begin position="9"/>
        <end position="29"/>
    </location>
</feature>
<reference evidence="2 3" key="1">
    <citation type="journal article" date="2019" name="Sci. Rep.">
        <title>Orb-weaving spider Araneus ventricosus genome elucidates the spidroin gene catalogue.</title>
        <authorList>
            <person name="Kono N."/>
            <person name="Nakamura H."/>
            <person name="Ohtoshi R."/>
            <person name="Moran D.A.P."/>
            <person name="Shinohara A."/>
            <person name="Yoshida Y."/>
            <person name="Fujiwara M."/>
            <person name="Mori M."/>
            <person name="Tomita M."/>
            <person name="Arakawa K."/>
        </authorList>
    </citation>
    <scope>NUCLEOTIDE SEQUENCE [LARGE SCALE GENOMIC DNA]</scope>
</reference>
<dbReference type="EMBL" id="BGPR01031338">
    <property type="protein sequence ID" value="GBO04352.1"/>
    <property type="molecule type" value="Genomic_DNA"/>
</dbReference>
<comment type="caution">
    <text evidence="2">The sequence shown here is derived from an EMBL/GenBank/DDBJ whole genome shotgun (WGS) entry which is preliminary data.</text>
</comment>
<accession>A0A4Y2TVP8</accession>
<organism evidence="2 3">
    <name type="scientific">Araneus ventricosus</name>
    <name type="common">Orbweaver spider</name>
    <name type="synonym">Epeira ventricosa</name>
    <dbReference type="NCBI Taxonomy" id="182803"/>
    <lineage>
        <taxon>Eukaryota</taxon>
        <taxon>Metazoa</taxon>
        <taxon>Ecdysozoa</taxon>
        <taxon>Arthropoda</taxon>
        <taxon>Chelicerata</taxon>
        <taxon>Arachnida</taxon>
        <taxon>Araneae</taxon>
        <taxon>Araneomorphae</taxon>
        <taxon>Entelegynae</taxon>
        <taxon>Araneoidea</taxon>
        <taxon>Araneidae</taxon>
        <taxon>Araneus</taxon>
    </lineage>
</organism>
<evidence type="ECO:0000313" key="3">
    <source>
        <dbReference type="Proteomes" id="UP000499080"/>
    </source>
</evidence>
<evidence type="ECO:0000256" key="1">
    <source>
        <dbReference type="SAM" id="Phobius"/>
    </source>
</evidence>
<gene>
    <name evidence="2" type="ORF">AVEN_232444_1</name>
</gene>
<feature type="transmembrane region" description="Helical" evidence="1">
    <location>
        <begin position="41"/>
        <end position="60"/>
    </location>
</feature>
<keyword evidence="1" id="KW-1133">Transmembrane helix</keyword>
<proteinExistence type="predicted"/>
<protein>
    <submittedName>
        <fullName evidence="2">Uncharacterized protein</fullName>
    </submittedName>
</protein>
<dbReference type="Proteomes" id="UP000499080">
    <property type="component" value="Unassembled WGS sequence"/>
</dbReference>
<evidence type="ECO:0000313" key="2">
    <source>
        <dbReference type="EMBL" id="GBO04352.1"/>
    </source>
</evidence>
<name>A0A4Y2TVP8_ARAVE</name>
<keyword evidence="1" id="KW-0472">Membrane</keyword>